<keyword evidence="3" id="KW-1185">Reference proteome</keyword>
<dbReference type="AlphaFoldDB" id="A0A0C3CCR9"/>
<reference evidence="2 3" key="1">
    <citation type="submission" date="2014-04" db="EMBL/GenBank/DDBJ databases">
        <authorList>
            <consortium name="DOE Joint Genome Institute"/>
            <person name="Kuo A."/>
            <person name="Tarkka M."/>
            <person name="Buscot F."/>
            <person name="Kohler A."/>
            <person name="Nagy L.G."/>
            <person name="Floudas D."/>
            <person name="Copeland A."/>
            <person name="Barry K.W."/>
            <person name="Cichocki N."/>
            <person name="Veneault-Fourrey C."/>
            <person name="LaButti K."/>
            <person name="Lindquist E.A."/>
            <person name="Lipzen A."/>
            <person name="Lundell T."/>
            <person name="Morin E."/>
            <person name="Murat C."/>
            <person name="Sun H."/>
            <person name="Tunlid A."/>
            <person name="Henrissat B."/>
            <person name="Grigoriev I.V."/>
            <person name="Hibbett D.S."/>
            <person name="Martin F."/>
            <person name="Nordberg H.P."/>
            <person name="Cantor M.N."/>
            <person name="Hua S.X."/>
        </authorList>
    </citation>
    <scope>NUCLEOTIDE SEQUENCE [LARGE SCALE GENOMIC DNA]</scope>
    <source>
        <strain evidence="2 3">F 1598</strain>
    </source>
</reference>
<proteinExistence type="predicted"/>
<accession>A0A0C3CCR9</accession>
<dbReference type="Proteomes" id="UP000054166">
    <property type="component" value="Unassembled WGS sequence"/>
</dbReference>
<reference evidence="3" key="2">
    <citation type="submission" date="2015-01" db="EMBL/GenBank/DDBJ databases">
        <title>Evolutionary Origins and Diversification of the Mycorrhizal Mutualists.</title>
        <authorList>
            <consortium name="DOE Joint Genome Institute"/>
            <consortium name="Mycorrhizal Genomics Consortium"/>
            <person name="Kohler A."/>
            <person name="Kuo A."/>
            <person name="Nagy L.G."/>
            <person name="Floudas D."/>
            <person name="Copeland A."/>
            <person name="Barry K.W."/>
            <person name="Cichocki N."/>
            <person name="Veneault-Fourrey C."/>
            <person name="LaButti K."/>
            <person name="Lindquist E.A."/>
            <person name="Lipzen A."/>
            <person name="Lundell T."/>
            <person name="Morin E."/>
            <person name="Murat C."/>
            <person name="Riley R."/>
            <person name="Ohm R."/>
            <person name="Sun H."/>
            <person name="Tunlid A."/>
            <person name="Henrissat B."/>
            <person name="Grigoriev I.V."/>
            <person name="Hibbett D.S."/>
            <person name="Martin F."/>
        </authorList>
    </citation>
    <scope>NUCLEOTIDE SEQUENCE [LARGE SCALE GENOMIC DNA]</scope>
    <source>
        <strain evidence="3">F 1598</strain>
    </source>
</reference>
<dbReference type="EMBL" id="KN832979">
    <property type="protein sequence ID" value="KIM87477.1"/>
    <property type="molecule type" value="Genomic_DNA"/>
</dbReference>
<protein>
    <submittedName>
        <fullName evidence="2">Uncharacterized protein</fullName>
    </submittedName>
</protein>
<evidence type="ECO:0000313" key="2">
    <source>
        <dbReference type="EMBL" id="KIM87477.1"/>
    </source>
</evidence>
<sequence length="127" mass="13878">MINYYSQLIHIVLIFWLTYRNLLKIIPATCNLLKIQIKVQASQSMQELIRVYHLGAGKSSDRVSAMSSGEGSGKSSNKDIDTSFGEGNVDGGDSVFDVSIQMDDGTFQALSTDTASDPVTQIQKTLI</sequence>
<name>A0A0C3CCR9_PILCF</name>
<dbReference type="HOGENOM" id="CLU_1971344_0_0_1"/>
<evidence type="ECO:0000256" key="1">
    <source>
        <dbReference type="SAM" id="MobiDB-lite"/>
    </source>
</evidence>
<dbReference type="InParanoid" id="A0A0C3CCR9"/>
<organism evidence="2 3">
    <name type="scientific">Piloderma croceum (strain F 1598)</name>
    <dbReference type="NCBI Taxonomy" id="765440"/>
    <lineage>
        <taxon>Eukaryota</taxon>
        <taxon>Fungi</taxon>
        <taxon>Dikarya</taxon>
        <taxon>Basidiomycota</taxon>
        <taxon>Agaricomycotina</taxon>
        <taxon>Agaricomycetes</taxon>
        <taxon>Agaricomycetidae</taxon>
        <taxon>Atheliales</taxon>
        <taxon>Atheliaceae</taxon>
        <taxon>Piloderma</taxon>
    </lineage>
</organism>
<gene>
    <name evidence="2" type="ORF">PILCRDRAFT_85911</name>
</gene>
<feature type="compositionally biased region" description="Low complexity" evidence="1">
    <location>
        <begin position="64"/>
        <end position="75"/>
    </location>
</feature>
<feature type="region of interest" description="Disordered" evidence="1">
    <location>
        <begin position="59"/>
        <end position="85"/>
    </location>
</feature>
<evidence type="ECO:0000313" key="3">
    <source>
        <dbReference type="Proteomes" id="UP000054166"/>
    </source>
</evidence>